<dbReference type="Proteomes" id="UP000599109">
    <property type="component" value="Unassembled WGS sequence"/>
</dbReference>
<evidence type="ECO:0000256" key="1">
    <source>
        <dbReference type="SAM" id="SignalP"/>
    </source>
</evidence>
<evidence type="ECO:0000313" key="2">
    <source>
        <dbReference type="EMBL" id="MBL0390721.1"/>
    </source>
</evidence>
<sequence length="251" mass="26510">MRSASLFLLLAGVAGAASAAGAPAADDRLEMHVTHEVTTGGMDEPSGVPVRQSTLGVRYRAENWTLQADVPWRRVAGLGEAGTPRLPGTHDTEQGLAEARVKVVVPLRQAAPDDTRLDLVLRMQTASSAAVGGVSPGNAGQSLRLAMQRALGDWNVFGHLGWRRAGTLPGTDPGRNAWHGEVGVSHPLASRIEAGVYADLRQRVGTEGALPEATLYTALNDGDRTWQAFVRRAFASSAPDVAIGLSYRTGF</sequence>
<evidence type="ECO:0008006" key="4">
    <source>
        <dbReference type="Google" id="ProtNLM"/>
    </source>
</evidence>
<dbReference type="RefSeq" id="WP_201673303.1">
    <property type="nucleotide sequence ID" value="NZ_JAEQNE010000001.1"/>
</dbReference>
<accession>A0A937CS44</accession>
<organism evidence="2 3">
    <name type="scientific">Ramlibacter monticola</name>
    <dbReference type="NCBI Taxonomy" id="1926872"/>
    <lineage>
        <taxon>Bacteria</taxon>
        <taxon>Pseudomonadati</taxon>
        <taxon>Pseudomonadota</taxon>
        <taxon>Betaproteobacteria</taxon>
        <taxon>Burkholderiales</taxon>
        <taxon>Comamonadaceae</taxon>
        <taxon>Ramlibacter</taxon>
    </lineage>
</organism>
<dbReference type="AlphaFoldDB" id="A0A937CS44"/>
<name>A0A937CS44_9BURK</name>
<reference evidence="2 3" key="1">
    <citation type="journal article" date="2017" name="Int. J. Syst. Evol. Microbiol.">
        <title>Ramlibacter monticola sp. nov., isolated from forest soil.</title>
        <authorList>
            <person name="Chaudhary D.K."/>
            <person name="Kim J."/>
        </authorList>
    </citation>
    <scope>NUCLEOTIDE SEQUENCE [LARGE SCALE GENOMIC DNA]</scope>
    <source>
        <strain evidence="2 3">KACC 19175</strain>
    </source>
</reference>
<protein>
    <recommendedName>
        <fullName evidence="4">Transporter</fullName>
    </recommendedName>
</protein>
<keyword evidence="1" id="KW-0732">Signal</keyword>
<gene>
    <name evidence="2" type="ORF">JJ685_06140</name>
</gene>
<keyword evidence="3" id="KW-1185">Reference proteome</keyword>
<feature type="signal peptide" evidence="1">
    <location>
        <begin position="1"/>
        <end position="19"/>
    </location>
</feature>
<evidence type="ECO:0000313" key="3">
    <source>
        <dbReference type="Proteomes" id="UP000599109"/>
    </source>
</evidence>
<proteinExistence type="predicted"/>
<comment type="caution">
    <text evidence="2">The sequence shown here is derived from an EMBL/GenBank/DDBJ whole genome shotgun (WGS) entry which is preliminary data.</text>
</comment>
<dbReference type="EMBL" id="JAEQNE010000001">
    <property type="protein sequence ID" value="MBL0390721.1"/>
    <property type="molecule type" value="Genomic_DNA"/>
</dbReference>
<feature type="chain" id="PRO_5037314058" description="Transporter" evidence="1">
    <location>
        <begin position="20"/>
        <end position="251"/>
    </location>
</feature>